<feature type="compositionally biased region" description="Low complexity" evidence="1">
    <location>
        <begin position="104"/>
        <end position="114"/>
    </location>
</feature>
<gene>
    <name evidence="2" type="ORF">NX722_18420</name>
</gene>
<dbReference type="Proteomes" id="UP001209854">
    <property type="component" value="Unassembled WGS sequence"/>
</dbReference>
<evidence type="ECO:0000313" key="2">
    <source>
        <dbReference type="EMBL" id="MCW7554557.1"/>
    </source>
</evidence>
<accession>A0ABT3MYW9</accession>
<organism evidence="2 3">
    <name type="scientific">Endozoicomonas gorgoniicola</name>
    <dbReference type="NCBI Taxonomy" id="1234144"/>
    <lineage>
        <taxon>Bacteria</taxon>
        <taxon>Pseudomonadati</taxon>
        <taxon>Pseudomonadota</taxon>
        <taxon>Gammaproteobacteria</taxon>
        <taxon>Oceanospirillales</taxon>
        <taxon>Endozoicomonadaceae</taxon>
        <taxon>Endozoicomonas</taxon>
    </lineage>
</organism>
<proteinExistence type="predicted"/>
<protein>
    <submittedName>
        <fullName evidence="2">Uncharacterized protein</fullName>
    </submittedName>
</protein>
<feature type="compositionally biased region" description="Low complexity" evidence="1">
    <location>
        <begin position="132"/>
        <end position="142"/>
    </location>
</feature>
<evidence type="ECO:0000313" key="3">
    <source>
        <dbReference type="Proteomes" id="UP001209854"/>
    </source>
</evidence>
<sequence>MNKQQILGLLLTTYVYNCTAAPVTTEDYDKKARAREVCKASQFGYVVEDIPPGSDLTLIINQARTQPSRTKRAAWQADASGSGSDEPWYDIIHQSMVTPPPPSENSNSGSGSDEPWYEIIHQSMVTPPPPSENSNSGSGSDEPWYEIIHQSMVTPPPPSENSSSGSGSDEPRGRMIHESMVTAPSPHSTSPTIHYDDDDEDFHTEYRATDSGTGEADKYSAKTTQDGITLPKKILLILPKSDRPYLMTGPIKINDYALKICSPPEENDGSERSFADVKPATVKIKTKSETDAPPFFSVTGQGLLYMSGITLDATEVQIRSSLIYADNSMVFIDWSDIILTSSRSSQSNKSILSLKGGASNMLQVRISDSRLYNGISKGRLSMIEPSTPGKLTTTAKLFVSNSLAYVTENTSEFEGGSFTKITKRDFKTYTSASPDFYTYVMQNCPNRPWYLMSKNDGYGSMLETIDDISCLKTYGASFYSVRNSTQQVNNTAPDQGARPLTLLITATALILAKNL</sequence>
<feature type="region of interest" description="Disordered" evidence="1">
    <location>
        <begin position="67"/>
        <end position="173"/>
    </location>
</feature>
<dbReference type="EMBL" id="JAPFCC010000001">
    <property type="protein sequence ID" value="MCW7554557.1"/>
    <property type="molecule type" value="Genomic_DNA"/>
</dbReference>
<comment type="caution">
    <text evidence="2">The sequence shown here is derived from an EMBL/GenBank/DDBJ whole genome shotgun (WGS) entry which is preliminary data.</text>
</comment>
<evidence type="ECO:0000256" key="1">
    <source>
        <dbReference type="SAM" id="MobiDB-lite"/>
    </source>
</evidence>
<reference evidence="2 3" key="1">
    <citation type="submission" date="2022-10" db="EMBL/GenBank/DDBJ databases">
        <title>High-quality genome sequences of two octocoral-associated bacteria, Endozoicomonas euniceicola EF212 and Endozoicomonas gorgoniicola PS125.</title>
        <authorList>
            <person name="Chiou Y.-J."/>
            <person name="Chen Y.-H."/>
        </authorList>
    </citation>
    <scope>NUCLEOTIDE SEQUENCE [LARGE SCALE GENOMIC DNA]</scope>
    <source>
        <strain evidence="2 3">PS125</strain>
    </source>
</reference>
<name>A0ABT3MYW9_9GAMM</name>
<dbReference type="RefSeq" id="WP_262564310.1">
    <property type="nucleotide sequence ID" value="NZ_JAPFCC010000001.1"/>
</dbReference>
<keyword evidence="3" id="KW-1185">Reference proteome</keyword>